<organism evidence="1">
    <name type="scientific">Amphimedon queenslandica</name>
    <name type="common">Sponge</name>
    <dbReference type="NCBI Taxonomy" id="400682"/>
    <lineage>
        <taxon>Eukaryota</taxon>
        <taxon>Metazoa</taxon>
        <taxon>Porifera</taxon>
        <taxon>Demospongiae</taxon>
        <taxon>Heteroscleromorpha</taxon>
        <taxon>Haplosclerida</taxon>
        <taxon>Niphatidae</taxon>
        <taxon>Amphimedon</taxon>
    </lineage>
</organism>
<sequence length="164" mass="18202">MNHDYERDASNEEVIADASTDKCKCGSADHERTSHKSCPLRRTCHTATGIDISCDINASKSDDNVSEYDDYYDFECSLSDEMVVESCTCHKYPSHKRDCPDNIRNRKRAMNSSLTSGALWTPPLKKMGLYSMNVPSQLVLSKIKDQSTPALGSVIVLCIASTPE</sequence>
<proteinExistence type="predicted"/>
<dbReference type="AlphaFoldDB" id="A0A1X7TB99"/>
<evidence type="ECO:0000313" key="1">
    <source>
        <dbReference type="EnsemblMetazoa" id="Aqu2.1.11715_001"/>
    </source>
</evidence>
<reference evidence="1" key="1">
    <citation type="submission" date="2017-05" db="UniProtKB">
        <authorList>
            <consortium name="EnsemblMetazoa"/>
        </authorList>
    </citation>
    <scope>IDENTIFICATION</scope>
</reference>
<dbReference type="EnsemblMetazoa" id="Aqu2.1.11715_001">
    <property type="protein sequence ID" value="Aqu2.1.11715_001"/>
    <property type="gene ID" value="Aqu2.1.11715"/>
</dbReference>
<name>A0A1X7TB99_AMPQE</name>
<dbReference type="InParanoid" id="A0A1X7TB99"/>
<accession>A0A1X7TB99</accession>
<protein>
    <submittedName>
        <fullName evidence="1">Uncharacterized protein</fullName>
    </submittedName>
</protein>